<sequence length="70" mass="8219">MKTVIPISIKRQAVEHLSAVRQGQMSRREAEQTLKAHLRYSSKLREDLVEALSRDYDQEAVEAMKYFRLI</sequence>
<dbReference type="EMBL" id="JAJNDC010000002">
    <property type="protein sequence ID" value="MCW9712934.1"/>
    <property type="molecule type" value="Genomic_DNA"/>
</dbReference>
<dbReference type="Proteomes" id="UP001207337">
    <property type="component" value="Unassembled WGS sequence"/>
</dbReference>
<keyword evidence="2" id="KW-1185">Reference proteome</keyword>
<reference evidence="1 2" key="1">
    <citation type="submission" date="2021-11" db="EMBL/GenBank/DDBJ databases">
        <title>Aliifidinibius sp. nov., a new bacterium isolated from saline soil.</title>
        <authorList>
            <person name="Galisteo C."/>
            <person name="De La Haba R."/>
            <person name="Sanchez-Porro C."/>
            <person name="Ventosa A."/>
        </authorList>
    </citation>
    <scope>NUCLEOTIDE SEQUENCE [LARGE SCALE GENOMIC DNA]</scope>
    <source>
        <strain evidence="1 2">KACC 190600</strain>
    </source>
</reference>
<accession>A0ABT3PYJ9</accession>
<evidence type="ECO:0000313" key="2">
    <source>
        <dbReference type="Proteomes" id="UP001207337"/>
    </source>
</evidence>
<gene>
    <name evidence="1" type="ORF">LQ318_08455</name>
</gene>
<proteinExistence type="predicted"/>
<evidence type="ECO:0000313" key="1">
    <source>
        <dbReference type="EMBL" id="MCW9712934.1"/>
    </source>
</evidence>
<comment type="caution">
    <text evidence="1">The sequence shown here is derived from an EMBL/GenBank/DDBJ whole genome shotgun (WGS) entry which is preliminary data.</text>
</comment>
<organism evidence="1 2">
    <name type="scientific">Fodinibius salicampi</name>
    <dbReference type="NCBI Taxonomy" id="1920655"/>
    <lineage>
        <taxon>Bacteria</taxon>
        <taxon>Pseudomonadati</taxon>
        <taxon>Balneolota</taxon>
        <taxon>Balneolia</taxon>
        <taxon>Balneolales</taxon>
        <taxon>Balneolaceae</taxon>
        <taxon>Fodinibius</taxon>
    </lineage>
</organism>
<evidence type="ECO:0008006" key="3">
    <source>
        <dbReference type="Google" id="ProtNLM"/>
    </source>
</evidence>
<protein>
    <recommendedName>
        <fullName evidence="3">Antitoxin VbhA domain-containing protein</fullName>
    </recommendedName>
</protein>
<dbReference type="RefSeq" id="WP_265789283.1">
    <property type="nucleotide sequence ID" value="NZ_BAABRS010000002.1"/>
</dbReference>
<name>A0ABT3PYJ9_9BACT</name>